<feature type="domain" description="Ionotropic glutamate receptor C-terminal" evidence="13">
    <location>
        <begin position="96"/>
        <end position="424"/>
    </location>
</feature>
<sequence>MNFVRRLACVAALLGFVLACAVASGSSEAQEPAPAKPPAAAAKPLTADPQPVTPPLVAPPATEPVQEAVPEPAVPADEAQAGVGDGEEAVAGPQRPIRVGVHLSAPFVMKRGGKYTGMAIDLWESLAADLKRTFTYQEFPTVGAVIKAAHDGQIDIAVSNITVNESRARRIDFTQPWFDAGLRIMINERSHASVLDVIGELRDAGFLTTYARIGLVLLLATALMTLFDRHFDSAFPKRWRDGFADSFYTVMQIATTGKPAARKNLFGWIGRIWQGIWLMAGVAVIAYVTSSVTTVMATLSAANNIHNIDDLEGRTIGVLKDTVSNDFVREQGMRNVTFLTLEEAVAALEAEDIDAIIEDGPVLQYYIHSHPRADVRLVGPRFEPSKYAFGTPQNSILRRPVTIELLSSEEHDEIDKLRVKYFGEEQ</sequence>
<dbReference type="GO" id="GO:0016020">
    <property type="term" value="C:membrane"/>
    <property type="evidence" value="ECO:0007669"/>
    <property type="project" value="UniProtKB-SubCell"/>
</dbReference>
<dbReference type="SMART" id="SM00079">
    <property type="entry name" value="PBPe"/>
    <property type="match status" value="1"/>
</dbReference>
<feature type="region of interest" description="Disordered" evidence="10">
    <location>
        <begin position="28"/>
        <end position="91"/>
    </location>
</feature>
<dbReference type="Gene3D" id="3.40.190.10">
    <property type="entry name" value="Periplasmic binding protein-like II"/>
    <property type="match status" value="2"/>
</dbReference>
<dbReference type="Pfam" id="PF00497">
    <property type="entry name" value="SBP_bac_3"/>
    <property type="match status" value="1"/>
</dbReference>
<dbReference type="STRING" id="1122133.SAMN02745157_1101"/>
<dbReference type="Gene3D" id="1.20.210.10">
    <property type="entry name" value="Cytochrome c oxidase-like, subunit I domain"/>
    <property type="match status" value="1"/>
</dbReference>
<keyword evidence="4" id="KW-1133">Transmembrane helix</keyword>
<feature type="compositionally biased region" description="Pro residues" evidence="10">
    <location>
        <begin position="51"/>
        <end position="62"/>
    </location>
</feature>
<feature type="compositionally biased region" description="Low complexity" evidence="10">
    <location>
        <begin position="63"/>
        <end position="82"/>
    </location>
</feature>
<feature type="signal peptide" evidence="11">
    <location>
        <begin position="1"/>
        <end position="29"/>
    </location>
</feature>
<dbReference type="RefSeq" id="WP_084526872.1">
    <property type="nucleotide sequence ID" value="NZ_FQUP01000001.1"/>
</dbReference>
<dbReference type="InterPro" id="IPR001638">
    <property type="entry name" value="Solute-binding_3/MltF_N"/>
</dbReference>
<keyword evidence="8" id="KW-0325">Glycoprotein</keyword>
<keyword evidence="15" id="KW-1185">Reference proteome</keyword>
<evidence type="ECO:0000256" key="6">
    <source>
        <dbReference type="ARBA" id="ARBA00023136"/>
    </source>
</evidence>
<evidence type="ECO:0000256" key="7">
    <source>
        <dbReference type="ARBA" id="ARBA00023170"/>
    </source>
</evidence>
<evidence type="ECO:0000256" key="11">
    <source>
        <dbReference type="SAM" id="SignalP"/>
    </source>
</evidence>
<evidence type="ECO:0000256" key="3">
    <source>
        <dbReference type="ARBA" id="ARBA00022692"/>
    </source>
</evidence>
<dbReference type="Proteomes" id="UP000184485">
    <property type="component" value="Unassembled WGS sequence"/>
</dbReference>
<evidence type="ECO:0000256" key="2">
    <source>
        <dbReference type="ARBA" id="ARBA00022448"/>
    </source>
</evidence>
<evidence type="ECO:0000313" key="15">
    <source>
        <dbReference type="Proteomes" id="UP000184485"/>
    </source>
</evidence>
<dbReference type="EMBL" id="FQUP01000001">
    <property type="protein sequence ID" value="SHE86321.1"/>
    <property type="molecule type" value="Genomic_DNA"/>
</dbReference>
<reference evidence="14 15" key="1">
    <citation type="submission" date="2016-11" db="EMBL/GenBank/DDBJ databases">
        <authorList>
            <person name="Jaros S."/>
            <person name="Januszkiewicz K."/>
            <person name="Wedrychowicz H."/>
        </authorList>
    </citation>
    <scope>NUCLEOTIDE SEQUENCE [LARGE SCALE GENOMIC DNA]</scope>
    <source>
        <strain evidence="14 15">DSM 19436</strain>
    </source>
</reference>
<dbReference type="GO" id="GO:0015276">
    <property type="term" value="F:ligand-gated monoatomic ion channel activity"/>
    <property type="evidence" value="ECO:0007669"/>
    <property type="project" value="InterPro"/>
</dbReference>
<proteinExistence type="predicted"/>
<evidence type="ECO:0000256" key="5">
    <source>
        <dbReference type="ARBA" id="ARBA00023065"/>
    </source>
</evidence>
<protein>
    <submittedName>
        <fullName evidence="14">Extracellular solute-binding protein, family 3</fullName>
    </submittedName>
</protein>
<evidence type="ECO:0000313" key="14">
    <source>
        <dbReference type="EMBL" id="SHE86321.1"/>
    </source>
</evidence>
<keyword evidence="7" id="KW-0675">Receptor</keyword>
<dbReference type="InterPro" id="IPR015683">
    <property type="entry name" value="Ionotropic_Glu_rcpt"/>
</dbReference>
<evidence type="ECO:0000256" key="1">
    <source>
        <dbReference type="ARBA" id="ARBA00004141"/>
    </source>
</evidence>
<dbReference type="SUPFAM" id="SSF81324">
    <property type="entry name" value="Voltage-gated potassium channels"/>
    <property type="match status" value="1"/>
</dbReference>
<dbReference type="PANTHER" id="PTHR18966">
    <property type="entry name" value="IONOTROPIC GLUTAMATE RECEPTOR"/>
    <property type="match status" value="1"/>
</dbReference>
<evidence type="ECO:0000259" key="12">
    <source>
        <dbReference type="SMART" id="SM00062"/>
    </source>
</evidence>
<keyword evidence="11" id="KW-0732">Signal</keyword>
<evidence type="ECO:0000256" key="8">
    <source>
        <dbReference type="ARBA" id="ARBA00023180"/>
    </source>
</evidence>
<evidence type="ECO:0000256" key="4">
    <source>
        <dbReference type="ARBA" id="ARBA00022989"/>
    </source>
</evidence>
<dbReference type="OrthoDB" id="9799090at2"/>
<feature type="chain" id="PRO_5013132811" evidence="11">
    <location>
        <begin position="30"/>
        <end position="426"/>
    </location>
</feature>
<evidence type="ECO:0000256" key="10">
    <source>
        <dbReference type="SAM" id="MobiDB-lite"/>
    </source>
</evidence>
<keyword evidence="5" id="KW-0406">Ion transport</keyword>
<dbReference type="InterPro" id="IPR036927">
    <property type="entry name" value="Cyt_c_oxase-like_su1_sf"/>
</dbReference>
<feature type="domain" description="Solute-binding protein family 3/N-terminal" evidence="12">
    <location>
        <begin position="96"/>
        <end position="425"/>
    </location>
</feature>
<gene>
    <name evidence="14" type="ORF">SAMN02745157_1101</name>
</gene>
<evidence type="ECO:0000256" key="9">
    <source>
        <dbReference type="ARBA" id="ARBA00023303"/>
    </source>
</evidence>
<evidence type="ECO:0000259" key="13">
    <source>
        <dbReference type="SMART" id="SM00079"/>
    </source>
</evidence>
<dbReference type="SMART" id="SM00062">
    <property type="entry name" value="PBPb"/>
    <property type="match status" value="1"/>
</dbReference>
<keyword evidence="2" id="KW-0813">Transport</keyword>
<dbReference type="PROSITE" id="PS51257">
    <property type="entry name" value="PROKAR_LIPOPROTEIN"/>
    <property type="match status" value="1"/>
</dbReference>
<accession>A0A1M4WYF5</accession>
<dbReference type="InterPro" id="IPR001320">
    <property type="entry name" value="Iontro_rcpt_C"/>
</dbReference>
<keyword evidence="3" id="KW-0812">Transmembrane</keyword>
<name>A0A1M4WYF5_9HYPH</name>
<dbReference type="AlphaFoldDB" id="A0A1M4WYF5"/>
<comment type="subcellular location">
    <subcellularLocation>
        <location evidence="1">Membrane</location>
        <topology evidence="1">Multi-pass membrane protein</topology>
    </subcellularLocation>
</comment>
<dbReference type="SUPFAM" id="SSF53850">
    <property type="entry name" value="Periplasmic binding protein-like II"/>
    <property type="match status" value="1"/>
</dbReference>
<keyword evidence="9" id="KW-0407">Ion channel</keyword>
<organism evidence="14 15">
    <name type="scientific">Kaistia soli DSM 19436</name>
    <dbReference type="NCBI Taxonomy" id="1122133"/>
    <lineage>
        <taxon>Bacteria</taxon>
        <taxon>Pseudomonadati</taxon>
        <taxon>Pseudomonadota</taxon>
        <taxon>Alphaproteobacteria</taxon>
        <taxon>Hyphomicrobiales</taxon>
        <taxon>Kaistiaceae</taxon>
        <taxon>Kaistia</taxon>
    </lineage>
</organism>
<keyword evidence="6" id="KW-0472">Membrane</keyword>